<dbReference type="InterPro" id="IPR046521">
    <property type="entry name" value="DUF6698"/>
</dbReference>
<feature type="compositionally biased region" description="Basic and acidic residues" evidence="1">
    <location>
        <begin position="1"/>
        <end position="12"/>
    </location>
</feature>
<dbReference type="AlphaFoldDB" id="A0A165DF97"/>
<evidence type="ECO:0000313" key="3">
    <source>
        <dbReference type="Proteomes" id="UP000076871"/>
    </source>
</evidence>
<sequence length="395" mass="45269">MRTQAVRDHNANDDLDGALNDTSKEQEIEVEDAEVEEDDDDDDEDDNDDKTYKLIITQMHLRKVRKGHLEAWCTAVHFIPKIMRPFVDILMVLQVSLACHGIAEKLWDLDEWPDIDQEKASELMKQFRALLKIIPGLSKLLPSLDDDPDSLIYLMNFGYNADAIDKNALKSDLLASCFRALFTGPSSGKHPVNASGSNKKKGSGRNLIAVTYRMKECNKYHVAYVTTLARFALNAQREWAESDGDFDYEEYYNYILTLFDNKEWCKATLDWYNGEVFRSSCRKRYVNSMYAQDDGPSSMNLLAQQRAARKAHTQMLISLQSSNSSIPEDIVRDYIEMADEILDQPGPEVMEQMSDQDAEGEDEDAEGEDEDEDVKEEDEDLKEKMQLRRLRRGAN</sequence>
<organism evidence="2 3">
    <name type="scientific">Laetiporus sulphureus 93-53</name>
    <dbReference type="NCBI Taxonomy" id="1314785"/>
    <lineage>
        <taxon>Eukaryota</taxon>
        <taxon>Fungi</taxon>
        <taxon>Dikarya</taxon>
        <taxon>Basidiomycota</taxon>
        <taxon>Agaricomycotina</taxon>
        <taxon>Agaricomycetes</taxon>
        <taxon>Polyporales</taxon>
        <taxon>Laetiporus</taxon>
    </lineage>
</organism>
<gene>
    <name evidence="2" type="ORF">LAESUDRAFT_760797</name>
</gene>
<evidence type="ECO:0000313" key="2">
    <source>
        <dbReference type="EMBL" id="KZT04767.1"/>
    </source>
</evidence>
<evidence type="ECO:0000256" key="1">
    <source>
        <dbReference type="SAM" id="MobiDB-lite"/>
    </source>
</evidence>
<feature type="region of interest" description="Disordered" evidence="1">
    <location>
        <begin position="345"/>
        <end position="395"/>
    </location>
</feature>
<dbReference type="Pfam" id="PF20414">
    <property type="entry name" value="DUF6698"/>
    <property type="match status" value="1"/>
</dbReference>
<dbReference type="Proteomes" id="UP000076871">
    <property type="component" value="Unassembled WGS sequence"/>
</dbReference>
<dbReference type="STRING" id="1314785.A0A165DF97"/>
<dbReference type="EMBL" id="KV427634">
    <property type="protein sequence ID" value="KZT04767.1"/>
    <property type="molecule type" value="Genomic_DNA"/>
</dbReference>
<dbReference type="GeneID" id="63829834"/>
<feature type="region of interest" description="Disordered" evidence="1">
    <location>
        <begin position="1"/>
        <end position="48"/>
    </location>
</feature>
<dbReference type="OrthoDB" id="2803957at2759"/>
<keyword evidence="3" id="KW-1185">Reference proteome</keyword>
<proteinExistence type="predicted"/>
<dbReference type="RefSeq" id="XP_040762507.1">
    <property type="nucleotide sequence ID" value="XM_040912806.1"/>
</dbReference>
<reference evidence="2 3" key="1">
    <citation type="journal article" date="2016" name="Mol. Biol. Evol.">
        <title>Comparative Genomics of Early-Diverging Mushroom-Forming Fungi Provides Insights into the Origins of Lignocellulose Decay Capabilities.</title>
        <authorList>
            <person name="Nagy L.G."/>
            <person name="Riley R."/>
            <person name="Tritt A."/>
            <person name="Adam C."/>
            <person name="Daum C."/>
            <person name="Floudas D."/>
            <person name="Sun H."/>
            <person name="Yadav J.S."/>
            <person name="Pangilinan J."/>
            <person name="Larsson K.H."/>
            <person name="Matsuura K."/>
            <person name="Barry K."/>
            <person name="Labutti K."/>
            <person name="Kuo R."/>
            <person name="Ohm R.A."/>
            <person name="Bhattacharya S.S."/>
            <person name="Shirouzu T."/>
            <person name="Yoshinaga Y."/>
            <person name="Martin F.M."/>
            <person name="Grigoriev I.V."/>
            <person name="Hibbett D.S."/>
        </authorList>
    </citation>
    <scope>NUCLEOTIDE SEQUENCE [LARGE SCALE GENOMIC DNA]</scope>
    <source>
        <strain evidence="2 3">93-53</strain>
    </source>
</reference>
<protein>
    <submittedName>
        <fullName evidence="2">Uncharacterized protein</fullName>
    </submittedName>
</protein>
<name>A0A165DF97_9APHY</name>
<feature type="compositionally biased region" description="Acidic residues" evidence="1">
    <location>
        <begin position="28"/>
        <end position="48"/>
    </location>
</feature>
<feature type="compositionally biased region" description="Acidic residues" evidence="1">
    <location>
        <begin position="354"/>
        <end position="380"/>
    </location>
</feature>
<accession>A0A165DF97</accession>
<dbReference type="InParanoid" id="A0A165DF97"/>